<name>A0A090ICK5_9GAMM</name>
<evidence type="ECO:0000313" key="4">
    <source>
        <dbReference type="Proteomes" id="UP000183794"/>
    </source>
</evidence>
<dbReference type="GeneID" id="61293752"/>
<dbReference type="Proteomes" id="UP000183794">
    <property type="component" value="Unassembled WGS sequence"/>
</dbReference>
<dbReference type="AlphaFoldDB" id="A0A090ICK5"/>
<protein>
    <submittedName>
        <fullName evidence="2">3-oxoacyl-(Acyl carrier protein) synthase</fullName>
    </submittedName>
</protein>
<dbReference type="Proteomes" id="UP000182660">
    <property type="component" value="Unassembled WGS sequence"/>
</dbReference>
<organism evidence="2 4">
    <name type="scientific">Moritella viscosa</name>
    <dbReference type="NCBI Taxonomy" id="80854"/>
    <lineage>
        <taxon>Bacteria</taxon>
        <taxon>Pseudomonadati</taxon>
        <taxon>Pseudomonadota</taxon>
        <taxon>Gammaproteobacteria</taxon>
        <taxon>Alteromonadales</taxon>
        <taxon>Moritellaceae</taxon>
        <taxon>Moritella</taxon>
    </lineage>
</organism>
<reference evidence="2 4" key="2">
    <citation type="submission" date="2016-11" db="EMBL/GenBank/DDBJ databases">
        <authorList>
            <person name="Jaros S."/>
            <person name="Januszkiewicz K."/>
            <person name="Wedrychowicz H."/>
        </authorList>
    </citation>
    <scope>NUCLEOTIDE SEQUENCE [LARGE SCALE GENOMIC DNA]</scope>
    <source>
        <strain evidence="2">NVI 5450</strain>
    </source>
</reference>
<gene>
    <name evidence="1" type="ORF">MT2528_0020</name>
    <name evidence="2" type="ORF">NVI5450_0023</name>
</gene>
<dbReference type="EMBL" id="FPLD01000002">
    <property type="protein sequence ID" value="SGY81393.1"/>
    <property type="molecule type" value="Genomic_DNA"/>
</dbReference>
<accession>A0A090ICK5</accession>
<dbReference type="HOGENOM" id="CLU_1155764_0_0_6"/>
<sequence length="242" mass="27239">MTSNNFGNIKQYRCFPPAINAVPEGDYPAWFIPWSTQFEMEKCILDDAQKNALSRLVPLLLCGEQSAQFVFGEEIVRIEQDDFKLCSADLITIQKDENAHEEALQMLVSFLPTPKDALKIKRKAQLFYTKIGLAASVVEHFATIRSLDGYVALIMTAMSRSNLGASHIISQLFSFIKHDESRHVSLARKHIILLGGDPSINKDNINVLRKNLVNLLKTEQASFEVLGVDSRKLFSQIDPQNT</sequence>
<dbReference type="OrthoDB" id="6258671at2"/>
<evidence type="ECO:0000313" key="2">
    <source>
        <dbReference type="EMBL" id="SGY81393.1"/>
    </source>
</evidence>
<evidence type="ECO:0000313" key="3">
    <source>
        <dbReference type="Proteomes" id="UP000182660"/>
    </source>
</evidence>
<dbReference type="RefSeq" id="WP_045108780.1">
    <property type="nucleotide sequence ID" value="NZ_CAWQZC010000070.1"/>
</dbReference>
<dbReference type="EMBL" id="FPLJ01000001">
    <property type="protein sequence ID" value="SGY81289.1"/>
    <property type="molecule type" value="Genomic_DNA"/>
</dbReference>
<reference evidence="1 3" key="1">
    <citation type="submission" date="2016-11" db="EMBL/GenBank/DDBJ databases">
        <authorList>
            <person name="Klemetsen T."/>
        </authorList>
    </citation>
    <scope>NUCLEOTIDE SEQUENCE [LARGE SCALE GENOMIC DNA]</scope>
    <source>
        <strain evidence="1">MT 2528</strain>
    </source>
</reference>
<evidence type="ECO:0000313" key="1">
    <source>
        <dbReference type="EMBL" id="SGY81289.1"/>
    </source>
</evidence>
<proteinExistence type="predicted"/>
<dbReference type="PATRIC" id="fig|80854.5.peg.315"/>
<dbReference type="CDD" id="cd00657">
    <property type="entry name" value="Ferritin_like"/>
    <property type="match status" value="1"/>
</dbReference>
<dbReference type="KEGG" id="mvs:MVIS_0303"/>
<keyword evidence="3" id="KW-1185">Reference proteome</keyword>